<feature type="domain" description="RecQ mediated genome instability protein 1 OB-fold" evidence="3">
    <location>
        <begin position="5"/>
        <end position="51"/>
    </location>
</feature>
<name>A0A183IZI0_9BILA</name>
<organism evidence="6">
    <name type="scientific">Soboliphyme baturini</name>
    <dbReference type="NCBI Taxonomy" id="241478"/>
    <lineage>
        <taxon>Eukaryota</taxon>
        <taxon>Metazoa</taxon>
        <taxon>Ecdysozoa</taxon>
        <taxon>Nematoda</taxon>
        <taxon>Enoplea</taxon>
        <taxon>Dorylaimia</taxon>
        <taxon>Dioctophymatida</taxon>
        <taxon>Dioctophymatoidea</taxon>
        <taxon>Soboliphymatidae</taxon>
        <taxon>Soboliphyme</taxon>
    </lineage>
</organism>
<keyword evidence="5" id="KW-1185">Reference proteome</keyword>
<gene>
    <name evidence="4" type="ORF">SBAD_LOCUS9028</name>
</gene>
<dbReference type="Pfam" id="PF08585">
    <property type="entry name" value="RMI1_N_C"/>
    <property type="match status" value="1"/>
</dbReference>
<dbReference type="GO" id="GO:0005634">
    <property type="term" value="C:nucleus"/>
    <property type="evidence" value="ECO:0007669"/>
    <property type="project" value="UniProtKB-SubCell"/>
</dbReference>
<dbReference type="WBParaSite" id="SBAD_0000935401-mRNA-1">
    <property type="protein sequence ID" value="SBAD_0000935401-mRNA-1"/>
    <property type="gene ID" value="SBAD_0000935401"/>
</dbReference>
<evidence type="ECO:0000313" key="5">
    <source>
        <dbReference type="Proteomes" id="UP000270296"/>
    </source>
</evidence>
<reference evidence="6" key="1">
    <citation type="submission" date="2016-06" db="UniProtKB">
        <authorList>
            <consortium name="WormBaseParasite"/>
        </authorList>
    </citation>
    <scope>IDENTIFICATION</scope>
</reference>
<protein>
    <submittedName>
        <fullName evidence="6">RMI1_N domain-containing protein</fullName>
    </submittedName>
</protein>
<evidence type="ECO:0000313" key="6">
    <source>
        <dbReference type="WBParaSite" id="SBAD_0000935401-mRNA-1"/>
    </source>
</evidence>
<evidence type="ECO:0000313" key="4">
    <source>
        <dbReference type="EMBL" id="VDP20701.1"/>
    </source>
</evidence>
<dbReference type="Gene3D" id="2.40.50.770">
    <property type="entry name" value="RecQ-mediated genome instability protein Rmi1, C-terminal domain"/>
    <property type="match status" value="1"/>
</dbReference>
<reference evidence="4 5" key="2">
    <citation type="submission" date="2018-11" db="EMBL/GenBank/DDBJ databases">
        <authorList>
            <consortium name="Pathogen Informatics"/>
        </authorList>
    </citation>
    <scope>NUCLEOTIDE SEQUENCE [LARGE SCALE GENOMIC DNA]</scope>
</reference>
<dbReference type="AlphaFoldDB" id="A0A183IZI0"/>
<accession>A0A183IZI0</accession>
<evidence type="ECO:0000259" key="3">
    <source>
        <dbReference type="Pfam" id="PF08585"/>
    </source>
</evidence>
<dbReference type="InterPro" id="IPR013894">
    <property type="entry name" value="RMI1_OB"/>
</dbReference>
<dbReference type="Proteomes" id="UP000270296">
    <property type="component" value="Unassembled WGS sequence"/>
</dbReference>
<sequence length="123" mass="13841">MIESDMNTPPGTKIRLFCPIEVEEDLLVLSNMNCRVLGGRVEEMVTEWEKKKASPVYTAGRSTVSSNAPPWVPFGVDIEKLGHKIAKNFVSLQSQIENTEPLSEEFAKRRETLISEAMKKMTV</sequence>
<dbReference type="PANTHER" id="PTHR13681">
    <property type="entry name" value="SURVIVAL OF MOTOR NEURON-RELATED-SPLICING FACTOR 30-RELATED"/>
    <property type="match status" value="1"/>
</dbReference>
<evidence type="ECO:0000256" key="1">
    <source>
        <dbReference type="ARBA" id="ARBA00004123"/>
    </source>
</evidence>
<keyword evidence="2" id="KW-0539">Nucleus</keyword>
<dbReference type="PANTHER" id="PTHR13681:SF24">
    <property type="entry name" value="TUDOR DOMAIN-CONTAINING PROTEIN 3"/>
    <property type="match status" value="1"/>
</dbReference>
<dbReference type="InterPro" id="IPR042470">
    <property type="entry name" value="RMI1_N_C_sf"/>
</dbReference>
<dbReference type="OrthoDB" id="434939at2759"/>
<dbReference type="EMBL" id="UZAM01012222">
    <property type="protein sequence ID" value="VDP20701.1"/>
    <property type="molecule type" value="Genomic_DNA"/>
</dbReference>
<evidence type="ECO:0000256" key="2">
    <source>
        <dbReference type="ARBA" id="ARBA00023242"/>
    </source>
</evidence>
<proteinExistence type="predicted"/>
<comment type="subcellular location">
    <subcellularLocation>
        <location evidence="1">Nucleus</location>
    </subcellularLocation>
</comment>